<dbReference type="KEGG" id="anr:Ana3638_11035"/>
<organism evidence="1 2">
    <name type="scientific">Anaerocolumna sedimenticola</name>
    <dbReference type="NCBI Taxonomy" id="2696063"/>
    <lineage>
        <taxon>Bacteria</taxon>
        <taxon>Bacillati</taxon>
        <taxon>Bacillota</taxon>
        <taxon>Clostridia</taxon>
        <taxon>Lachnospirales</taxon>
        <taxon>Lachnospiraceae</taxon>
        <taxon>Anaerocolumna</taxon>
    </lineage>
</organism>
<evidence type="ECO:0000313" key="2">
    <source>
        <dbReference type="Proteomes" id="UP000464314"/>
    </source>
</evidence>
<sequence length="72" mass="8507">MNNENLTEFYDWQEVEGRISKPKIQLLTLEKLRLDINKMINNSEDLHMNPGIEEMGKNFDSLLNTYYDLGDL</sequence>
<accession>A0A6P1TMW2</accession>
<dbReference type="RefSeq" id="WP_161838067.1">
    <property type="nucleotide sequence ID" value="NZ_CP048000.1"/>
</dbReference>
<dbReference type="Proteomes" id="UP000464314">
    <property type="component" value="Chromosome"/>
</dbReference>
<reference evidence="1 2" key="1">
    <citation type="submission" date="2020-01" db="EMBL/GenBank/DDBJ databases">
        <title>Genome analysis of Anaerocolumna sp. CBA3638.</title>
        <authorList>
            <person name="Kim J."/>
            <person name="Roh S.W."/>
        </authorList>
    </citation>
    <scope>NUCLEOTIDE SEQUENCE [LARGE SCALE GENOMIC DNA]</scope>
    <source>
        <strain evidence="1 2">CBA3638</strain>
    </source>
</reference>
<dbReference type="EMBL" id="CP048000">
    <property type="protein sequence ID" value="QHQ61241.1"/>
    <property type="molecule type" value="Genomic_DNA"/>
</dbReference>
<evidence type="ECO:0000313" key="1">
    <source>
        <dbReference type="EMBL" id="QHQ61241.1"/>
    </source>
</evidence>
<keyword evidence="2" id="KW-1185">Reference proteome</keyword>
<gene>
    <name evidence="1" type="ORF">Ana3638_11035</name>
</gene>
<name>A0A6P1TMW2_9FIRM</name>
<protein>
    <submittedName>
        <fullName evidence="1">Uncharacterized protein</fullName>
    </submittedName>
</protein>
<proteinExistence type="predicted"/>
<dbReference type="AlphaFoldDB" id="A0A6P1TMW2"/>